<feature type="domain" description="Aldehyde oxidase/xanthine dehydrogenase a/b hammerhead" evidence="3">
    <location>
        <begin position="23"/>
        <end position="132"/>
    </location>
</feature>
<dbReference type="SMART" id="SM01008">
    <property type="entry name" value="Ald_Xan_dh_C"/>
    <property type="match status" value="1"/>
</dbReference>
<dbReference type="GO" id="GO:0005506">
    <property type="term" value="F:iron ion binding"/>
    <property type="evidence" value="ECO:0007669"/>
    <property type="project" value="InterPro"/>
</dbReference>
<reference evidence="4" key="1">
    <citation type="submission" date="2018-01" db="EMBL/GenBank/DDBJ databases">
        <authorList>
            <person name="Regsiter A."/>
            <person name="William W."/>
        </authorList>
    </citation>
    <scope>NUCLEOTIDE SEQUENCE</scope>
    <source>
        <strain evidence="4">TRIP AH-1</strain>
    </source>
</reference>
<dbReference type="InterPro" id="IPR046867">
    <property type="entry name" value="AldOxase/xan_DH_MoCoBD2"/>
</dbReference>
<keyword evidence="1" id="KW-0500">Molybdenum</keyword>
<dbReference type="SUPFAM" id="SSF56003">
    <property type="entry name" value="Molybdenum cofactor-binding domain"/>
    <property type="match status" value="1"/>
</dbReference>
<protein>
    <submittedName>
        <fullName evidence="4">Putative 4-hydroxybenzoyl-CoA reductase, alpha subunit</fullName>
    </submittedName>
</protein>
<gene>
    <name evidence="4" type="ORF">PITCH_A30006</name>
</gene>
<dbReference type="InterPro" id="IPR036856">
    <property type="entry name" value="Ald_Oxase/Xan_DH_a/b_sf"/>
</dbReference>
<dbReference type="GO" id="GO:0016491">
    <property type="term" value="F:oxidoreductase activity"/>
    <property type="evidence" value="ECO:0007669"/>
    <property type="project" value="UniProtKB-KW"/>
</dbReference>
<dbReference type="InterPro" id="IPR037165">
    <property type="entry name" value="AldOxase/xan_DH_Mopterin-bd_sf"/>
</dbReference>
<dbReference type="PANTHER" id="PTHR11908">
    <property type="entry name" value="XANTHINE DEHYDROGENASE"/>
    <property type="match status" value="1"/>
</dbReference>
<dbReference type="Gene3D" id="3.90.1170.50">
    <property type="entry name" value="Aldehyde oxidase/xanthine dehydrogenase, a/b hammerhead"/>
    <property type="match status" value="1"/>
</dbReference>
<organism evidence="4">
    <name type="scientific">uncultured Desulfobacterium sp</name>
    <dbReference type="NCBI Taxonomy" id="201089"/>
    <lineage>
        <taxon>Bacteria</taxon>
        <taxon>Pseudomonadati</taxon>
        <taxon>Thermodesulfobacteriota</taxon>
        <taxon>Desulfobacteria</taxon>
        <taxon>Desulfobacterales</taxon>
        <taxon>Desulfobacteriaceae</taxon>
        <taxon>Desulfobacterium</taxon>
        <taxon>environmental samples</taxon>
    </lineage>
</organism>
<dbReference type="InterPro" id="IPR000674">
    <property type="entry name" value="Ald_Oxase/Xan_DH_a/b"/>
</dbReference>
<evidence type="ECO:0000313" key="4">
    <source>
        <dbReference type="EMBL" id="SPD74686.1"/>
    </source>
</evidence>
<dbReference type="EMBL" id="OJIN01000170">
    <property type="protein sequence ID" value="SPD74686.1"/>
    <property type="molecule type" value="Genomic_DNA"/>
</dbReference>
<dbReference type="SUPFAM" id="SSF54665">
    <property type="entry name" value="CO dehydrogenase molybdoprotein N-domain-like"/>
    <property type="match status" value="1"/>
</dbReference>
<dbReference type="Gene3D" id="3.30.365.10">
    <property type="entry name" value="Aldehyde oxidase/xanthine dehydrogenase, molybdopterin binding domain"/>
    <property type="match status" value="4"/>
</dbReference>
<accession>A0A445MYX1</accession>
<sequence>MSEETYSIIGKRLPFIDAVDKATGQAKYAANYILPGMLMGRLLRSPYPHAKVLNIDYSKALSLSGVKAVVTGADIEAIKGEKYGFFRSRRDETGLTTKARYIGDPVAAVAAVDEDTAIEALDLIKVEYEQLPAVFDPEEAMKDGAPVIHDEYQKNIVADRYFDFGDTDAGFKNSDYIREDSFYSQGISHGNSEPRACLAHYERSGKLTVWTSTQSPAYVQRDLSLLLKIPESKIRVIKPIVGCGFGGKVELDAHQVASAILSIKTGRPVKVVLTREEEIAATRIRVPMKVHVRTGVKKDGTLVAQDVKCLADGGAYASTSVLLMFNSGLTTLIPYRIPNLKYEGLMIYTNKPVGGAMRGHGANQPRFAIESQLDMIAEDLGMDAAEIRLRNATRAGDKSISGLVFDSCELSTAIKESTKSAQWEAKRGKKGVNRGIGLACGGFVCGARIGGLTATGSFIQVHDDGGVTVLTGSSDLGQGSRTIIAQVAAEELGLSLSDITVLSSDTEITPIDPGTFSSRVTFYAGNATLIAARDVKKQLANLAGDLLEANPDDIVFKERKVFVKGSPDKSIPFDQLANTLRTRGPGGLIMGKGHWAPTNTQFPDKKTRYGNVSGAYSFACQVAEVEVDTETGQVKVDKITIGDDCGQVINVLGAEGQAEGSAVMGMGQALTEDIIFGKNGQIMNPSYLDYRIPTAKDASDVVTLEVGKPDPVGPYGAKEIGEGLLISTVPAIANAIYDAVGVRITELPITPEKILKELDKKRGETRHDATA</sequence>
<dbReference type="InterPro" id="IPR016208">
    <property type="entry name" value="Ald_Oxase/xanthine_DH-like"/>
</dbReference>
<dbReference type="Pfam" id="PF01315">
    <property type="entry name" value="Ald_Xan_dh_C"/>
    <property type="match status" value="1"/>
</dbReference>
<evidence type="ECO:0000256" key="2">
    <source>
        <dbReference type="ARBA" id="ARBA00023002"/>
    </source>
</evidence>
<evidence type="ECO:0000259" key="3">
    <source>
        <dbReference type="SMART" id="SM01008"/>
    </source>
</evidence>
<dbReference type="AlphaFoldDB" id="A0A445MYX1"/>
<dbReference type="PANTHER" id="PTHR11908:SF132">
    <property type="entry name" value="ALDEHYDE OXIDASE 1-RELATED"/>
    <property type="match status" value="1"/>
</dbReference>
<dbReference type="Pfam" id="PF20256">
    <property type="entry name" value="MoCoBD_2"/>
    <property type="match status" value="1"/>
</dbReference>
<dbReference type="Pfam" id="PF02738">
    <property type="entry name" value="MoCoBD_1"/>
    <property type="match status" value="1"/>
</dbReference>
<proteinExistence type="predicted"/>
<evidence type="ECO:0000256" key="1">
    <source>
        <dbReference type="ARBA" id="ARBA00022505"/>
    </source>
</evidence>
<name>A0A445MYX1_9BACT</name>
<keyword evidence="2" id="KW-0560">Oxidoreductase</keyword>
<dbReference type="InterPro" id="IPR008274">
    <property type="entry name" value="AldOxase/xan_DH_MoCoBD1"/>
</dbReference>